<accession>A0ABW5V2J6</accession>
<evidence type="ECO:0000313" key="3">
    <source>
        <dbReference type="Proteomes" id="UP001597502"/>
    </source>
</evidence>
<evidence type="ECO:0000313" key="2">
    <source>
        <dbReference type="EMBL" id="MFD2759665.1"/>
    </source>
</evidence>
<gene>
    <name evidence="2" type="ORF">ACFSUO_01515</name>
</gene>
<feature type="transmembrane region" description="Helical" evidence="1">
    <location>
        <begin position="202"/>
        <end position="221"/>
    </location>
</feature>
<evidence type="ECO:0000256" key="1">
    <source>
        <dbReference type="SAM" id="Phobius"/>
    </source>
</evidence>
<feature type="transmembrane region" description="Helical" evidence="1">
    <location>
        <begin position="493"/>
        <end position="512"/>
    </location>
</feature>
<feature type="transmembrane region" description="Helical" evidence="1">
    <location>
        <begin position="430"/>
        <end position="448"/>
    </location>
</feature>
<feature type="transmembrane region" description="Helical" evidence="1">
    <location>
        <begin position="345"/>
        <end position="365"/>
    </location>
</feature>
<feature type="transmembrane region" description="Helical" evidence="1">
    <location>
        <begin position="164"/>
        <end position="190"/>
    </location>
</feature>
<dbReference type="Proteomes" id="UP001597502">
    <property type="component" value="Unassembled WGS sequence"/>
</dbReference>
<keyword evidence="3" id="KW-1185">Reference proteome</keyword>
<feature type="transmembrane region" description="Helical" evidence="1">
    <location>
        <begin position="518"/>
        <end position="537"/>
    </location>
</feature>
<proteinExistence type="predicted"/>
<reference evidence="3" key="1">
    <citation type="journal article" date="2019" name="Int. J. Syst. Evol. Microbiol.">
        <title>The Global Catalogue of Microorganisms (GCM) 10K type strain sequencing project: providing services to taxonomists for standard genome sequencing and annotation.</title>
        <authorList>
            <consortium name="The Broad Institute Genomics Platform"/>
            <consortium name="The Broad Institute Genome Sequencing Center for Infectious Disease"/>
            <person name="Wu L."/>
            <person name="Ma J."/>
        </authorList>
    </citation>
    <scope>NUCLEOTIDE SEQUENCE [LARGE SCALE GENOMIC DNA]</scope>
    <source>
        <strain evidence="3">TISTR 1535</strain>
    </source>
</reference>
<dbReference type="EMBL" id="JBHUNA010000003">
    <property type="protein sequence ID" value="MFD2759665.1"/>
    <property type="molecule type" value="Genomic_DNA"/>
</dbReference>
<keyword evidence="1" id="KW-0812">Transmembrane</keyword>
<keyword evidence="1" id="KW-1133">Transmembrane helix</keyword>
<keyword evidence="1" id="KW-0472">Membrane</keyword>
<organism evidence="2 3">
    <name type="scientific">Lentibacillus juripiscarius</name>
    <dbReference type="NCBI Taxonomy" id="257446"/>
    <lineage>
        <taxon>Bacteria</taxon>
        <taxon>Bacillati</taxon>
        <taxon>Bacillota</taxon>
        <taxon>Bacilli</taxon>
        <taxon>Bacillales</taxon>
        <taxon>Bacillaceae</taxon>
        <taxon>Lentibacillus</taxon>
    </lineage>
</organism>
<feature type="transmembrane region" description="Helical" evidence="1">
    <location>
        <begin position="89"/>
        <end position="113"/>
    </location>
</feature>
<evidence type="ECO:0008006" key="4">
    <source>
        <dbReference type="Google" id="ProtNLM"/>
    </source>
</evidence>
<feature type="transmembrane region" description="Helical" evidence="1">
    <location>
        <begin position="377"/>
        <end position="395"/>
    </location>
</feature>
<feature type="transmembrane region" description="Helical" evidence="1">
    <location>
        <begin position="134"/>
        <end position="158"/>
    </location>
</feature>
<feature type="transmembrane region" description="Helical" evidence="1">
    <location>
        <begin position="63"/>
        <end position="83"/>
    </location>
</feature>
<name>A0ABW5V2J6_9BACI</name>
<comment type="caution">
    <text evidence="2">The sequence shown here is derived from an EMBL/GenBank/DDBJ whole genome shotgun (WGS) entry which is preliminary data.</text>
</comment>
<dbReference type="RefSeq" id="WP_382390366.1">
    <property type="nucleotide sequence ID" value="NZ_JBHUNA010000003.1"/>
</dbReference>
<feature type="transmembrane region" description="Helical" evidence="1">
    <location>
        <begin position="264"/>
        <end position="285"/>
    </location>
</feature>
<feature type="transmembrane region" description="Helical" evidence="1">
    <location>
        <begin position="454"/>
        <end position="472"/>
    </location>
</feature>
<sequence>MNDFRSLQLLDKCQFVFKRLGIDYDDLRKILQLKLTMDQRRVPTIFNMESSKKKEGNQFLKSLWLYGFYGLILIPFLFLGDHYMLQMSLMFGIIMFFLMTSMISDFTSVLLDVRDKNIIGTKPVSKKTISAAKMVHVSIYMTLVTGALLAVPFVVMIIKKGIVFSLLFLAILVLNVFFIIALTALTYIFTLQVFSGEQLKDIINYVQILLSVGIVVGYQLLARSFEIIDLTVSYTFSWWHLFLPPIWFGAPFEWFLGKNASSGIIFLSLAALFVPVISIIIYSRLMSSFERNLEKLLNDSRKNKKKLIRPNQLLARMVCFNREERIFFQFASLMMKKEREFKLKVYPSLGIAFIFPFIFLFNSFSDGSFSDVGQGKTYLTIYFSSIMIPTVIHMLKYSENFKGSWIFRAAPIRDLASLHRGTIKAFLVKLYLPIFIVLGTVFTVIFSVKIIPDLAVVLLAGCLHTIISYKLLNKGTYPFSQSFELAQDMNTGMNILLTLLAGLFALIHFIALSFSNGIYIYLGVLLIVTIVSWFVAFPKNSAYQLQNQA</sequence>
<protein>
    <recommendedName>
        <fullName evidence="4">ABC transporter permease</fullName>
    </recommendedName>
</protein>